<reference evidence="1 2" key="2">
    <citation type="journal article" date="2022" name="Mol. Ecol. Resour.">
        <title>The genomes of chicory, endive, great burdock and yacon provide insights into Asteraceae paleo-polyploidization history and plant inulin production.</title>
        <authorList>
            <person name="Fan W."/>
            <person name="Wang S."/>
            <person name="Wang H."/>
            <person name="Wang A."/>
            <person name="Jiang F."/>
            <person name="Liu H."/>
            <person name="Zhao H."/>
            <person name="Xu D."/>
            <person name="Zhang Y."/>
        </authorList>
    </citation>
    <scope>NUCLEOTIDE SEQUENCE [LARGE SCALE GENOMIC DNA]</scope>
    <source>
        <strain evidence="2">cv. Punajuju</strain>
        <tissue evidence="1">Leaves</tissue>
    </source>
</reference>
<proteinExistence type="predicted"/>
<evidence type="ECO:0000313" key="2">
    <source>
        <dbReference type="Proteomes" id="UP001055811"/>
    </source>
</evidence>
<dbReference type="EMBL" id="CM042009">
    <property type="protein sequence ID" value="KAI3787731.1"/>
    <property type="molecule type" value="Genomic_DNA"/>
</dbReference>
<name>A0ACB9GWY4_CICIN</name>
<keyword evidence="2" id="KW-1185">Reference proteome</keyword>
<gene>
    <name evidence="1" type="ORF">L2E82_00101</name>
</gene>
<organism evidence="1 2">
    <name type="scientific">Cichorium intybus</name>
    <name type="common">Chicory</name>
    <dbReference type="NCBI Taxonomy" id="13427"/>
    <lineage>
        <taxon>Eukaryota</taxon>
        <taxon>Viridiplantae</taxon>
        <taxon>Streptophyta</taxon>
        <taxon>Embryophyta</taxon>
        <taxon>Tracheophyta</taxon>
        <taxon>Spermatophyta</taxon>
        <taxon>Magnoliopsida</taxon>
        <taxon>eudicotyledons</taxon>
        <taxon>Gunneridae</taxon>
        <taxon>Pentapetalae</taxon>
        <taxon>asterids</taxon>
        <taxon>campanulids</taxon>
        <taxon>Asterales</taxon>
        <taxon>Asteraceae</taxon>
        <taxon>Cichorioideae</taxon>
        <taxon>Cichorieae</taxon>
        <taxon>Cichoriinae</taxon>
        <taxon>Cichorium</taxon>
    </lineage>
</organism>
<reference evidence="2" key="1">
    <citation type="journal article" date="2022" name="Mol. Ecol. Resour.">
        <title>The genomes of chicory, endive, great burdock and yacon provide insights into Asteraceae palaeo-polyploidization history and plant inulin production.</title>
        <authorList>
            <person name="Fan W."/>
            <person name="Wang S."/>
            <person name="Wang H."/>
            <person name="Wang A."/>
            <person name="Jiang F."/>
            <person name="Liu H."/>
            <person name="Zhao H."/>
            <person name="Xu D."/>
            <person name="Zhang Y."/>
        </authorList>
    </citation>
    <scope>NUCLEOTIDE SEQUENCE [LARGE SCALE GENOMIC DNA]</scope>
    <source>
        <strain evidence="2">cv. Punajuju</strain>
    </source>
</reference>
<accession>A0ACB9GWY4</accession>
<evidence type="ECO:0000313" key="1">
    <source>
        <dbReference type="EMBL" id="KAI3787731.1"/>
    </source>
</evidence>
<sequence>MAVPSTTGSDNLTSEDEVAMLVHPDKNMGDEKDAEAFKKLQNGYEVYAGGGRVGVKNIQGFELMKFEHQLKAREGSFILLEEGRIQPRQNICANLWIRM</sequence>
<comment type="caution">
    <text evidence="1">The sequence shown here is derived from an EMBL/GenBank/DDBJ whole genome shotgun (WGS) entry which is preliminary data.</text>
</comment>
<protein>
    <submittedName>
        <fullName evidence="1">Uncharacterized protein</fullName>
    </submittedName>
</protein>
<dbReference type="Proteomes" id="UP001055811">
    <property type="component" value="Linkage Group LG01"/>
</dbReference>